<dbReference type="OrthoDB" id="10039566at2759"/>
<gene>
    <name evidence="1" type="ORF">WOLCODRAFT_81885</name>
</gene>
<feature type="non-terminal residue" evidence="1">
    <location>
        <position position="1"/>
    </location>
</feature>
<keyword evidence="2" id="KW-1185">Reference proteome</keyword>
<organism evidence="1 2">
    <name type="scientific">Wolfiporia cocos (strain MD-104)</name>
    <name type="common">Brown rot fungus</name>
    <dbReference type="NCBI Taxonomy" id="742152"/>
    <lineage>
        <taxon>Eukaryota</taxon>
        <taxon>Fungi</taxon>
        <taxon>Dikarya</taxon>
        <taxon>Basidiomycota</taxon>
        <taxon>Agaricomycotina</taxon>
        <taxon>Agaricomycetes</taxon>
        <taxon>Polyporales</taxon>
        <taxon>Phaeolaceae</taxon>
        <taxon>Wolfiporia</taxon>
    </lineage>
</organism>
<evidence type="ECO:0000313" key="2">
    <source>
        <dbReference type="Proteomes" id="UP000218811"/>
    </source>
</evidence>
<evidence type="ECO:0000313" key="1">
    <source>
        <dbReference type="EMBL" id="PCH36506.1"/>
    </source>
</evidence>
<dbReference type="STRING" id="742152.A0A2H3J2W3"/>
<protein>
    <submittedName>
        <fullName evidence="1">Uncharacterized protein</fullName>
    </submittedName>
</protein>
<dbReference type="Proteomes" id="UP000218811">
    <property type="component" value="Unassembled WGS sequence"/>
</dbReference>
<name>A0A2H3J2W3_WOLCO</name>
<accession>A0A2H3J2W3</accession>
<dbReference type="EMBL" id="KB467876">
    <property type="protein sequence ID" value="PCH36506.1"/>
    <property type="molecule type" value="Genomic_DNA"/>
</dbReference>
<dbReference type="AlphaFoldDB" id="A0A2H3J2W3"/>
<proteinExistence type="predicted"/>
<reference evidence="1 2" key="1">
    <citation type="journal article" date="2012" name="Science">
        <title>The Paleozoic origin of enzymatic lignin decomposition reconstructed from 31 fungal genomes.</title>
        <authorList>
            <person name="Floudas D."/>
            <person name="Binder M."/>
            <person name="Riley R."/>
            <person name="Barry K."/>
            <person name="Blanchette R.A."/>
            <person name="Henrissat B."/>
            <person name="Martinez A.T."/>
            <person name="Otillar R."/>
            <person name="Spatafora J.W."/>
            <person name="Yadav J.S."/>
            <person name="Aerts A."/>
            <person name="Benoit I."/>
            <person name="Boyd A."/>
            <person name="Carlson A."/>
            <person name="Copeland A."/>
            <person name="Coutinho P.M."/>
            <person name="de Vries R.P."/>
            <person name="Ferreira P."/>
            <person name="Findley K."/>
            <person name="Foster B."/>
            <person name="Gaskell J."/>
            <person name="Glotzer D."/>
            <person name="Gorecki P."/>
            <person name="Heitman J."/>
            <person name="Hesse C."/>
            <person name="Hori C."/>
            <person name="Igarashi K."/>
            <person name="Jurgens J.A."/>
            <person name="Kallen N."/>
            <person name="Kersten P."/>
            <person name="Kohler A."/>
            <person name="Kuees U."/>
            <person name="Kumar T.K.A."/>
            <person name="Kuo A."/>
            <person name="LaButti K."/>
            <person name="Larrondo L.F."/>
            <person name="Lindquist E."/>
            <person name="Ling A."/>
            <person name="Lombard V."/>
            <person name="Lucas S."/>
            <person name="Lundell T."/>
            <person name="Martin R."/>
            <person name="McLaughlin D.J."/>
            <person name="Morgenstern I."/>
            <person name="Morin E."/>
            <person name="Murat C."/>
            <person name="Nagy L.G."/>
            <person name="Nolan M."/>
            <person name="Ohm R.A."/>
            <person name="Patyshakuliyeva A."/>
            <person name="Rokas A."/>
            <person name="Ruiz-Duenas F.J."/>
            <person name="Sabat G."/>
            <person name="Salamov A."/>
            <person name="Samejima M."/>
            <person name="Schmutz J."/>
            <person name="Slot J.C."/>
            <person name="St John F."/>
            <person name="Stenlid J."/>
            <person name="Sun H."/>
            <person name="Sun S."/>
            <person name="Syed K."/>
            <person name="Tsang A."/>
            <person name="Wiebenga A."/>
            <person name="Young D."/>
            <person name="Pisabarro A."/>
            <person name="Eastwood D.C."/>
            <person name="Martin F."/>
            <person name="Cullen D."/>
            <person name="Grigoriev I.V."/>
            <person name="Hibbett D.S."/>
        </authorList>
    </citation>
    <scope>NUCLEOTIDE SEQUENCE [LARGE SCALE GENOMIC DNA]</scope>
    <source>
        <strain evidence="1 2">MD-104</strain>
    </source>
</reference>
<sequence length="348" mass="39792">ELEWEGLPSDHILEFVHPLTVLFHGEAVADAIIKDAFKTSSRHLCFSLVARDSGAFQEYMKTLLREDDVQVVLQINGFKYYPVDQRERPADWDTYVYTEPWKKTLVFKGFQSFRNRIRLQEIKINGSDLDEDGIPYLRAMVAAEVHNDTRMTCTVNFSLEAFYKESRVNRKNIQEVDGCFQPIYPPSEEVKQFISSYLTKGTPLQIQLHVDDISITICHRLYNIPGFAVNTHIHGLNRPIVTHVDAYLSFFPIILRRRVAFRFYLVNPVATPVEFNSFTVHASVKGTPIANVEYSAKKALSVSVCIDGLIKCPKMKKAYLISGLIKTAQLAFDRSATLHLEIKRASIK</sequence>